<dbReference type="Pfam" id="PF01464">
    <property type="entry name" value="SLT"/>
    <property type="match status" value="1"/>
</dbReference>
<reference evidence="3" key="2">
    <citation type="journal article" date="2021" name="PeerJ">
        <title>Extensive microbial diversity within the chicken gut microbiome revealed by metagenomics and culture.</title>
        <authorList>
            <person name="Gilroy R."/>
            <person name="Ravi A."/>
            <person name="Getino M."/>
            <person name="Pursley I."/>
            <person name="Horton D.L."/>
            <person name="Alikhan N.F."/>
            <person name="Baker D."/>
            <person name="Gharbi K."/>
            <person name="Hall N."/>
            <person name="Watson M."/>
            <person name="Adriaenssens E.M."/>
            <person name="Foster-Nyarko E."/>
            <person name="Jarju S."/>
            <person name="Secka A."/>
            <person name="Antonio M."/>
            <person name="Oren A."/>
            <person name="Chaudhuri R.R."/>
            <person name="La Ragione R."/>
            <person name="Hildebrand F."/>
            <person name="Pallen M.J."/>
        </authorList>
    </citation>
    <scope>NUCLEOTIDE SEQUENCE</scope>
    <source>
        <strain evidence="3">CHK154-7741</strain>
    </source>
</reference>
<dbReference type="EMBL" id="DVOD01000033">
    <property type="protein sequence ID" value="HIU92399.1"/>
    <property type="molecule type" value="Genomic_DNA"/>
</dbReference>
<dbReference type="SUPFAM" id="SSF53955">
    <property type="entry name" value="Lysozyme-like"/>
    <property type="match status" value="1"/>
</dbReference>
<name>A0A9D1MZN3_9CLOT</name>
<evidence type="ECO:0000313" key="3">
    <source>
        <dbReference type="EMBL" id="HIU92399.1"/>
    </source>
</evidence>
<evidence type="ECO:0000313" key="4">
    <source>
        <dbReference type="Proteomes" id="UP000886748"/>
    </source>
</evidence>
<organism evidence="3 4">
    <name type="scientific">Candidatus Limenecus avicola</name>
    <dbReference type="NCBI Taxonomy" id="2840847"/>
    <lineage>
        <taxon>Bacteria</taxon>
        <taxon>Bacillati</taxon>
        <taxon>Bacillota</taxon>
        <taxon>Clostridia</taxon>
        <taxon>Eubacteriales</taxon>
        <taxon>Clostridiaceae</taxon>
        <taxon>Clostridiaceae incertae sedis</taxon>
        <taxon>Candidatus Limenecus</taxon>
    </lineage>
</organism>
<dbReference type="Gene3D" id="1.10.530.10">
    <property type="match status" value="1"/>
</dbReference>
<dbReference type="InterPro" id="IPR023346">
    <property type="entry name" value="Lysozyme-like_dom_sf"/>
</dbReference>
<dbReference type="PANTHER" id="PTHR37423:SF2">
    <property type="entry name" value="MEMBRANE-BOUND LYTIC MUREIN TRANSGLYCOSYLASE C"/>
    <property type="match status" value="1"/>
</dbReference>
<reference evidence="3" key="1">
    <citation type="submission" date="2020-10" db="EMBL/GenBank/DDBJ databases">
        <authorList>
            <person name="Gilroy R."/>
        </authorList>
    </citation>
    <scope>NUCLEOTIDE SEQUENCE</scope>
    <source>
        <strain evidence="3">CHK154-7741</strain>
    </source>
</reference>
<dbReference type="InterPro" id="IPR000189">
    <property type="entry name" value="Transglyc_AS"/>
</dbReference>
<dbReference type="InterPro" id="IPR008258">
    <property type="entry name" value="Transglycosylase_SLT_dom_1"/>
</dbReference>
<proteinExistence type="inferred from homology"/>
<dbReference type="CDD" id="cd13401">
    <property type="entry name" value="Slt70-like"/>
    <property type="match status" value="1"/>
</dbReference>
<evidence type="ECO:0000256" key="1">
    <source>
        <dbReference type="ARBA" id="ARBA00007734"/>
    </source>
</evidence>
<dbReference type="GO" id="GO:0016020">
    <property type="term" value="C:membrane"/>
    <property type="evidence" value="ECO:0007669"/>
    <property type="project" value="InterPro"/>
</dbReference>
<dbReference type="AlphaFoldDB" id="A0A9D1MZN3"/>
<gene>
    <name evidence="3" type="ORF">IAD26_04610</name>
</gene>
<dbReference type="PROSITE" id="PS00922">
    <property type="entry name" value="TRANSGLYCOSYLASE"/>
    <property type="match status" value="1"/>
</dbReference>
<protein>
    <submittedName>
        <fullName evidence="3">Lytic transglycosylase domain-containing protein</fullName>
    </submittedName>
</protein>
<dbReference type="Proteomes" id="UP000886748">
    <property type="component" value="Unassembled WGS sequence"/>
</dbReference>
<accession>A0A9D1MZN3</accession>
<comment type="caution">
    <text evidence="3">The sequence shown here is derived from an EMBL/GenBank/DDBJ whole genome shotgun (WGS) entry which is preliminary data.</text>
</comment>
<dbReference type="GO" id="GO:0000270">
    <property type="term" value="P:peptidoglycan metabolic process"/>
    <property type="evidence" value="ECO:0007669"/>
    <property type="project" value="InterPro"/>
</dbReference>
<sequence length="212" mass="22894">MQRVQSIRAHVANIEKQINPESVKTEKQTFAEILKASQKGEGQFRTGGNNFLSLTTAANVLQKNTVKAANNVQNNVQNTIANVVNPTKKQILDIISKVSQKYGVDEKLVQAVIRQESGFNPKARSHCGAMGLMQLMPATAKGLGVKDAYNPVQNVEGGVKHLKGLLARYNGNLVLALAAYNAGGGNVDKYGGVPPFKETQNYVKSILANYLS</sequence>
<comment type="similarity">
    <text evidence="1">Belongs to the transglycosylase Slt family.</text>
</comment>
<dbReference type="PANTHER" id="PTHR37423">
    <property type="entry name" value="SOLUBLE LYTIC MUREIN TRANSGLYCOSYLASE-RELATED"/>
    <property type="match status" value="1"/>
</dbReference>
<dbReference type="GO" id="GO:0008933">
    <property type="term" value="F:peptidoglycan lytic transglycosylase activity"/>
    <property type="evidence" value="ECO:0007669"/>
    <property type="project" value="InterPro"/>
</dbReference>
<evidence type="ECO:0000259" key="2">
    <source>
        <dbReference type="Pfam" id="PF01464"/>
    </source>
</evidence>
<feature type="domain" description="Transglycosylase SLT" evidence="2">
    <location>
        <begin position="94"/>
        <end position="202"/>
    </location>
</feature>